<organism evidence="2 3">
    <name type="scientific">Alectoria fallacina</name>
    <dbReference type="NCBI Taxonomy" id="1903189"/>
    <lineage>
        <taxon>Eukaryota</taxon>
        <taxon>Fungi</taxon>
        <taxon>Dikarya</taxon>
        <taxon>Ascomycota</taxon>
        <taxon>Pezizomycotina</taxon>
        <taxon>Lecanoromycetes</taxon>
        <taxon>OSLEUM clade</taxon>
        <taxon>Lecanoromycetidae</taxon>
        <taxon>Lecanorales</taxon>
        <taxon>Lecanorineae</taxon>
        <taxon>Parmeliaceae</taxon>
        <taxon>Alectoria</taxon>
    </lineage>
</organism>
<evidence type="ECO:0000256" key="1">
    <source>
        <dbReference type="SAM" id="Phobius"/>
    </source>
</evidence>
<dbReference type="OrthoDB" id="2101715at2759"/>
<comment type="caution">
    <text evidence="2">The sequence shown here is derived from an EMBL/GenBank/DDBJ whole genome shotgun (WGS) entry which is preliminary data.</text>
</comment>
<sequence>MALPLPIPPLRLFEIDDQSWFPAPFRAFVQAGLTFFWEYKAPILQPVSPASLVARTLQTVLGPSITDHTFVDFCSGAGGPTPFIEQEVNKAFKKLSDGGNILVRNGDTGVNGHVNGSGDGGRGGGVDFVMTDIHPHLPEWVKASNKSKNLHYVPSPVDAANAPHDLLSMAGTQEKNKKLFRLFSLAFHHFPDPLATRILHNTLTHSSGFAIFELQGRDLGSIFTILGMFPLLWVGSWYWFWGDWGLLFWTYVVPVVPFVLVFDGVISSLRTRREGEVLELIRECGASLDGWRFETGREVHTWTGGTMNYFIGIKEAGRKKIQ</sequence>
<accession>A0A8H3I8C5</accession>
<reference evidence="2" key="1">
    <citation type="submission" date="2021-03" db="EMBL/GenBank/DDBJ databases">
        <authorList>
            <person name="Tagirdzhanova G."/>
        </authorList>
    </citation>
    <scope>NUCLEOTIDE SEQUENCE</scope>
</reference>
<protein>
    <submittedName>
        <fullName evidence="2">Uncharacterized protein</fullName>
    </submittedName>
</protein>
<feature type="transmembrane region" description="Helical" evidence="1">
    <location>
        <begin position="219"/>
        <end position="240"/>
    </location>
</feature>
<evidence type="ECO:0000313" key="2">
    <source>
        <dbReference type="EMBL" id="CAF9911200.1"/>
    </source>
</evidence>
<keyword evidence="1" id="KW-0472">Membrane</keyword>
<proteinExistence type="predicted"/>
<dbReference type="AlphaFoldDB" id="A0A8H3I8C5"/>
<dbReference type="Proteomes" id="UP000664203">
    <property type="component" value="Unassembled WGS sequence"/>
</dbReference>
<dbReference type="EMBL" id="CAJPDR010000047">
    <property type="protein sequence ID" value="CAF9911200.1"/>
    <property type="molecule type" value="Genomic_DNA"/>
</dbReference>
<feature type="transmembrane region" description="Helical" evidence="1">
    <location>
        <begin position="246"/>
        <end position="266"/>
    </location>
</feature>
<name>A0A8H3I8C5_9LECA</name>
<gene>
    <name evidence="2" type="ORF">ALECFALPRED_007200</name>
</gene>
<evidence type="ECO:0000313" key="3">
    <source>
        <dbReference type="Proteomes" id="UP000664203"/>
    </source>
</evidence>
<keyword evidence="3" id="KW-1185">Reference proteome</keyword>
<keyword evidence="1" id="KW-1133">Transmembrane helix</keyword>
<keyword evidence="1" id="KW-0812">Transmembrane</keyword>